<dbReference type="EMBL" id="AUZZ01009282">
    <property type="protein sequence ID" value="EQD34000.1"/>
    <property type="molecule type" value="Genomic_DNA"/>
</dbReference>
<accession>T0ZVP6</accession>
<dbReference type="InterPro" id="IPR018720">
    <property type="entry name" value="DUF2249"/>
</dbReference>
<proteinExistence type="predicted"/>
<feature type="domain" description="DUF2249" evidence="2">
    <location>
        <begin position="104"/>
        <end position="135"/>
    </location>
</feature>
<organism evidence="3">
    <name type="scientific">mine drainage metagenome</name>
    <dbReference type="NCBI Taxonomy" id="410659"/>
    <lineage>
        <taxon>unclassified sequences</taxon>
        <taxon>metagenomes</taxon>
        <taxon>ecological metagenomes</taxon>
    </lineage>
</organism>
<comment type="caution">
    <text evidence="3">The sequence shown here is derived from an EMBL/GenBank/DDBJ whole genome shotgun (WGS) entry which is preliminary data.</text>
</comment>
<evidence type="ECO:0000259" key="2">
    <source>
        <dbReference type="Pfam" id="PF10006"/>
    </source>
</evidence>
<reference evidence="3" key="2">
    <citation type="journal article" date="2014" name="ISME J.">
        <title>Microbial stratification in low pH oxic and suboxic macroscopic growths along an acid mine drainage.</title>
        <authorList>
            <person name="Mendez-Garcia C."/>
            <person name="Mesa V."/>
            <person name="Sprenger R.R."/>
            <person name="Richter M."/>
            <person name="Diez M.S."/>
            <person name="Solano J."/>
            <person name="Bargiela R."/>
            <person name="Golyshina O.V."/>
            <person name="Manteca A."/>
            <person name="Ramos J.L."/>
            <person name="Gallego J.R."/>
            <person name="Llorente I."/>
            <person name="Martins Dos Santos V.A."/>
            <person name="Jensen O.N."/>
            <person name="Pelaez A.I."/>
            <person name="Sanchez J."/>
            <person name="Ferrer M."/>
        </authorList>
    </citation>
    <scope>NUCLEOTIDE SEQUENCE</scope>
</reference>
<dbReference type="SUPFAM" id="SSF64307">
    <property type="entry name" value="SirA-like"/>
    <property type="match status" value="1"/>
</dbReference>
<evidence type="ECO:0000256" key="1">
    <source>
        <dbReference type="SAM" id="MobiDB-lite"/>
    </source>
</evidence>
<feature type="domain" description="DUF2249" evidence="2">
    <location>
        <begin position="6"/>
        <end position="73"/>
    </location>
</feature>
<dbReference type="Gene3D" id="3.30.110.40">
    <property type="entry name" value="TusA-like domain"/>
    <property type="match status" value="1"/>
</dbReference>
<dbReference type="Pfam" id="PF10006">
    <property type="entry name" value="DUF2249"/>
    <property type="match status" value="2"/>
</dbReference>
<feature type="non-terminal residue" evidence="3">
    <location>
        <position position="140"/>
    </location>
</feature>
<evidence type="ECO:0000313" key="3">
    <source>
        <dbReference type="EMBL" id="EQD34000.1"/>
    </source>
</evidence>
<reference evidence="3" key="1">
    <citation type="submission" date="2013-08" db="EMBL/GenBank/DDBJ databases">
        <authorList>
            <person name="Mendez C."/>
            <person name="Richter M."/>
            <person name="Ferrer M."/>
            <person name="Sanchez J."/>
        </authorList>
    </citation>
    <scope>NUCLEOTIDE SEQUENCE</scope>
</reference>
<dbReference type="AlphaFoldDB" id="T0ZVP6"/>
<dbReference type="InterPro" id="IPR036868">
    <property type="entry name" value="TusA-like_sf"/>
</dbReference>
<name>T0ZVP6_9ZZZZ</name>
<gene>
    <name evidence="3" type="ORF">B2A_12862</name>
</gene>
<protein>
    <recommendedName>
        <fullName evidence="2">DUF2249 domain-containing protein</fullName>
    </recommendedName>
</protein>
<sequence>MSEPLTLDVREELRRGGEPLPGILGAVGSLAPGQALRLLATFEPLPLYAVLARKGFGHKAVRHGEADWEVLFSPQAPQPKVDPPSITARKDASTEAWPEPSTYLDNRGLEPPEPMIRILDALEHLGPGQVLEALNVTRSG</sequence>
<feature type="region of interest" description="Disordered" evidence="1">
    <location>
        <begin position="73"/>
        <end position="109"/>
    </location>
</feature>